<evidence type="ECO:0000256" key="2">
    <source>
        <dbReference type="ARBA" id="ARBA00022553"/>
    </source>
</evidence>
<proteinExistence type="predicted"/>
<evidence type="ECO:0000259" key="3">
    <source>
        <dbReference type="PROSITE" id="PS50075"/>
    </source>
</evidence>
<dbReference type="InterPro" id="IPR006162">
    <property type="entry name" value="Ppantetheine_attach_site"/>
</dbReference>
<dbReference type="EMBL" id="VYTZ01000011">
    <property type="protein sequence ID" value="KAA9375463.1"/>
    <property type="molecule type" value="Genomic_DNA"/>
</dbReference>
<feature type="domain" description="Carrier" evidence="3">
    <location>
        <begin position="1"/>
        <end position="81"/>
    </location>
</feature>
<keyword evidence="1" id="KW-0596">Phosphopantetheine</keyword>
<dbReference type="InterPro" id="IPR036736">
    <property type="entry name" value="ACP-like_sf"/>
</dbReference>
<dbReference type="SUPFAM" id="SSF47336">
    <property type="entry name" value="ACP-like"/>
    <property type="match status" value="1"/>
</dbReference>
<dbReference type="InterPro" id="IPR009081">
    <property type="entry name" value="PP-bd_ACP"/>
</dbReference>
<dbReference type="AlphaFoldDB" id="A0A5J5JWY8"/>
<dbReference type="PROSITE" id="PS50075">
    <property type="entry name" value="CARRIER"/>
    <property type="match status" value="1"/>
</dbReference>
<sequence>MNRSEIVTAVVRAVGEVLQRDVPGVTEDTRLFDDLQLDSTSILELLMAVEDTMDVEIDPEGLDMDSFRTIGTLADYLQGLVDLVPTGNAG</sequence>
<gene>
    <name evidence="4" type="ORF">F5972_27290</name>
</gene>
<dbReference type="Gene3D" id="1.10.1200.10">
    <property type="entry name" value="ACP-like"/>
    <property type="match status" value="1"/>
</dbReference>
<evidence type="ECO:0000313" key="5">
    <source>
        <dbReference type="Proteomes" id="UP000327011"/>
    </source>
</evidence>
<organism evidence="4 5">
    <name type="scientific">Microbispora cellulosiformans</name>
    <dbReference type="NCBI Taxonomy" id="2614688"/>
    <lineage>
        <taxon>Bacteria</taxon>
        <taxon>Bacillati</taxon>
        <taxon>Actinomycetota</taxon>
        <taxon>Actinomycetes</taxon>
        <taxon>Streptosporangiales</taxon>
        <taxon>Streptosporangiaceae</taxon>
        <taxon>Microbispora</taxon>
    </lineage>
</organism>
<keyword evidence="5" id="KW-1185">Reference proteome</keyword>
<dbReference type="PROSITE" id="PS00012">
    <property type="entry name" value="PHOSPHOPANTETHEINE"/>
    <property type="match status" value="1"/>
</dbReference>
<evidence type="ECO:0000313" key="4">
    <source>
        <dbReference type="EMBL" id="KAA9375463.1"/>
    </source>
</evidence>
<name>A0A5J5JWY8_9ACTN</name>
<protein>
    <submittedName>
        <fullName evidence="4">Acyl carrier protein</fullName>
    </submittedName>
</protein>
<accession>A0A5J5JWY8</accession>
<dbReference type="RefSeq" id="WP_150937272.1">
    <property type="nucleotide sequence ID" value="NZ_VYTZ01000011.1"/>
</dbReference>
<evidence type="ECO:0000256" key="1">
    <source>
        <dbReference type="ARBA" id="ARBA00022450"/>
    </source>
</evidence>
<dbReference type="Proteomes" id="UP000327011">
    <property type="component" value="Unassembled WGS sequence"/>
</dbReference>
<comment type="caution">
    <text evidence="4">The sequence shown here is derived from an EMBL/GenBank/DDBJ whole genome shotgun (WGS) entry which is preliminary data.</text>
</comment>
<dbReference type="Pfam" id="PF00550">
    <property type="entry name" value="PP-binding"/>
    <property type="match status" value="1"/>
</dbReference>
<keyword evidence="2" id="KW-0597">Phosphoprotein</keyword>
<reference evidence="4 5" key="1">
    <citation type="submission" date="2019-09" db="EMBL/GenBank/DDBJ databases">
        <title>Screening of Novel Bioactive Compounds from Soil-Associated.</title>
        <authorList>
            <person name="Gong X."/>
        </authorList>
    </citation>
    <scope>NUCLEOTIDE SEQUENCE [LARGE SCALE GENOMIC DNA]</scope>
    <source>
        <strain evidence="4 5">Gxj-6</strain>
    </source>
</reference>